<organism evidence="1 2">
    <name type="scientific">Paractinoplanes toevensis</name>
    <dbReference type="NCBI Taxonomy" id="571911"/>
    <lineage>
        <taxon>Bacteria</taxon>
        <taxon>Bacillati</taxon>
        <taxon>Actinomycetota</taxon>
        <taxon>Actinomycetes</taxon>
        <taxon>Micromonosporales</taxon>
        <taxon>Micromonosporaceae</taxon>
        <taxon>Paractinoplanes</taxon>
    </lineage>
</organism>
<proteinExistence type="predicted"/>
<evidence type="ECO:0000313" key="2">
    <source>
        <dbReference type="Proteomes" id="UP000677082"/>
    </source>
</evidence>
<name>A0A919T8N5_9ACTN</name>
<evidence type="ECO:0000313" key="1">
    <source>
        <dbReference type="EMBL" id="GIM89744.1"/>
    </source>
</evidence>
<dbReference type="Proteomes" id="UP000677082">
    <property type="component" value="Unassembled WGS sequence"/>
</dbReference>
<protein>
    <submittedName>
        <fullName evidence="1">Uncharacterized protein</fullName>
    </submittedName>
</protein>
<dbReference type="AlphaFoldDB" id="A0A919T8N5"/>
<reference evidence="1 2" key="1">
    <citation type="submission" date="2021-03" db="EMBL/GenBank/DDBJ databases">
        <title>Whole genome shotgun sequence of Actinoplanes toevensis NBRC 105298.</title>
        <authorList>
            <person name="Komaki H."/>
            <person name="Tamura T."/>
        </authorList>
    </citation>
    <scope>NUCLEOTIDE SEQUENCE [LARGE SCALE GENOMIC DNA]</scope>
    <source>
        <strain evidence="1 2">NBRC 105298</strain>
    </source>
</reference>
<accession>A0A919T8N5</accession>
<comment type="caution">
    <text evidence="1">The sequence shown here is derived from an EMBL/GenBank/DDBJ whole genome shotgun (WGS) entry which is preliminary data.</text>
</comment>
<dbReference type="EMBL" id="BOQN01000019">
    <property type="protein sequence ID" value="GIM89744.1"/>
    <property type="molecule type" value="Genomic_DNA"/>
</dbReference>
<gene>
    <name evidence="1" type="ORF">Ato02nite_015370</name>
</gene>
<keyword evidence="2" id="KW-1185">Reference proteome</keyword>
<sequence length="161" mass="18003">MTERGHDGARPLPEFFVKWRDGWGDSAVTWTPTDYLNQDANVGATIAAGWLFNPSTVTYRGGVFLAERFNAANVDEWFERYPDEPSRIESVVNAVKLYDFFANCDTDPYEDSLAGLAADIGVCWRGVLSLRYPERTVTVEVAEDYGPTVSFWTSATDPDKA</sequence>
<dbReference type="RefSeq" id="WP_213005706.1">
    <property type="nucleotide sequence ID" value="NZ_BOQN01000019.1"/>
</dbReference>